<name>A0ABD4Z6J8_9CREN</name>
<dbReference type="Gene3D" id="3.20.20.70">
    <property type="entry name" value="Aldolase class I"/>
    <property type="match status" value="1"/>
</dbReference>
<evidence type="ECO:0000313" key="3">
    <source>
        <dbReference type="Proteomes" id="UP001529235"/>
    </source>
</evidence>
<dbReference type="RefSeq" id="WP_285273935.1">
    <property type="nucleotide sequence ID" value="NZ_JASNVW010000003.1"/>
</dbReference>
<sequence length="695" mass="78224">MGFTLKIAGLNLFYADGSKEVCKTAESQAQKTVFKCDNAVVEVSFENGLIGVEVTSLKPLNSFIFGEISLEIGVEGKVFVLTLHPDAGSIYSQAFGYYNPLAVDREPRVPKPSDSPQYPPQFSIMSHIDYARRFPCWTYPVVTDVDNVPSYSVFALGRTGNAFAALLTLSNGDVTAYLGPGLRVSLFLGKERYSVRKSWAVSIAVSNNPYDAVKQCILNASKKAVLKLRVEKKKPFFVDKLGWCSWNALLTDDLSHDNVVKIVKGLLERGVPIKWVIIDDGWQNEVRRGDLWFARILKTLGADANKFPRGLSQTVEELKKLGIEFVGLWHTINVHWGGFEKSVVDEIGVEGHRFTITNAYVPPPQLEKAVNFYTKFLNWVKGNGFDMVKVDNQWVIHALYWGEETVGEVAKNIQIALQVAAKVNGLEILNCMSMAPEDYSNYFLSNAMRVSMDYIPFWKADAKLHTMFSVYNSLLFSHIAYPDYDMWMSYDPYALVHAIARVFSGGPIYITDRHPEKTNVELLKRIVLPNGETVKVDEPGLPTKDILFKDPYNEKTLLKIASKVGNSYVIALVNVNREGVEIEESIGLDIMPYSIQGKKYAYYMVLSNKMGVVESNEKISVKLKELEAEIIVFAPIENEKSVIGLKEYLLPPYPIEIHKLNNKLIIKSKASGTLLYYVNGQFKEMYVSEKHVVEI</sequence>
<protein>
    <submittedName>
        <fullName evidence="2">Sip1-related alpha-galactosidase</fullName>
    </submittedName>
</protein>
<dbReference type="InterPro" id="IPR008811">
    <property type="entry name" value="Glycosyl_hydrolases_36"/>
</dbReference>
<dbReference type="PANTHER" id="PTHR31268">
    <property type="match status" value="1"/>
</dbReference>
<reference evidence="2 3" key="1">
    <citation type="submission" date="2023-05" db="EMBL/GenBank/DDBJ databases">
        <title>A new hyperthermophilic archaea 'Ignisphaera cupida' sp. nov. and description of the family 'Ignisphaeraceae' fam. nov.</title>
        <authorList>
            <person name="Podosokorskaya O.A."/>
            <person name="Elcheninov A.G."/>
            <person name="Klukina A."/>
            <person name="Merkel A.Y."/>
        </authorList>
    </citation>
    <scope>NUCLEOTIDE SEQUENCE [LARGE SCALE GENOMIC DNA]</scope>
    <source>
        <strain evidence="2 3">4213-co</strain>
    </source>
</reference>
<dbReference type="EMBL" id="JASNVW010000003">
    <property type="protein sequence ID" value="MDK6028951.1"/>
    <property type="molecule type" value="Genomic_DNA"/>
</dbReference>
<comment type="caution">
    <text evidence="2">The sequence shown here is derived from an EMBL/GenBank/DDBJ whole genome shotgun (WGS) entry which is preliminary data.</text>
</comment>
<dbReference type="InterPro" id="IPR017853">
    <property type="entry name" value="GH"/>
</dbReference>
<evidence type="ECO:0000313" key="2">
    <source>
        <dbReference type="EMBL" id="MDK6028951.1"/>
    </source>
</evidence>
<dbReference type="Proteomes" id="UP001529235">
    <property type="component" value="Unassembled WGS sequence"/>
</dbReference>
<evidence type="ECO:0000256" key="1">
    <source>
        <dbReference type="ARBA" id="ARBA00023277"/>
    </source>
</evidence>
<keyword evidence="3" id="KW-1185">Reference proteome</keyword>
<proteinExistence type="predicted"/>
<dbReference type="PANTHER" id="PTHR31268:SF32">
    <property type="entry name" value="GALACTINOL--SUCROSE GALACTOSYLTRANSFERASE 2-RELATED"/>
    <property type="match status" value="1"/>
</dbReference>
<accession>A0ABD4Z6J8</accession>
<dbReference type="AlphaFoldDB" id="A0ABD4Z6J8"/>
<dbReference type="SUPFAM" id="SSF51445">
    <property type="entry name" value="(Trans)glycosidases"/>
    <property type="match status" value="1"/>
</dbReference>
<gene>
    <name evidence="2" type="ORF">QPL79_06205</name>
</gene>
<keyword evidence="1" id="KW-0119">Carbohydrate metabolism</keyword>
<dbReference type="Pfam" id="PF05691">
    <property type="entry name" value="Raffinose_syn"/>
    <property type="match status" value="2"/>
</dbReference>
<dbReference type="InterPro" id="IPR013785">
    <property type="entry name" value="Aldolase_TIM"/>
</dbReference>
<organism evidence="2 3">
    <name type="scientific">Ignisphaera cupida</name>
    <dbReference type="NCBI Taxonomy" id="3050454"/>
    <lineage>
        <taxon>Archaea</taxon>
        <taxon>Thermoproteota</taxon>
        <taxon>Thermoprotei</taxon>
        <taxon>Desulfurococcales</taxon>
        <taxon>Desulfurococcaceae</taxon>
        <taxon>Ignisphaera</taxon>
    </lineage>
</organism>